<accession>A0A378LAF2</accession>
<dbReference type="Proteomes" id="UP000054820">
    <property type="component" value="Unassembled WGS sequence"/>
</dbReference>
<gene>
    <name evidence="1" type="ORF">Lstg_3293</name>
    <name evidence="2" type="ORF">NCTC11991_02641</name>
</gene>
<protein>
    <submittedName>
        <fullName evidence="2">Uncharacterized protein</fullName>
    </submittedName>
</protein>
<dbReference type="OrthoDB" id="9909121at2"/>
<name>A0A378LAF2_9GAMM</name>
<organism evidence="2 4">
    <name type="scientific">Legionella steigerwaltii</name>
    <dbReference type="NCBI Taxonomy" id="460"/>
    <lineage>
        <taxon>Bacteria</taxon>
        <taxon>Pseudomonadati</taxon>
        <taxon>Pseudomonadota</taxon>
        <taxon>Gammaproteobacteria</taxon>
        <taxon>Legionellales</taxon>
        <taxon>Legionellaceae</taxon>
        <taxon>Legionella</taxon>
    </lineage>
</organism>
<dbReference type="Proteomes" id="UP000255110">
    <property type="component" value="Unassembled WGS sequence"/>
</dbReference>
<dbReference type="EMBL" id="UGOY01000001">
    <property type="protein sequence ID" value="STY24025.1"/>
    <property type="molecule type" value="Genomic_DNA"/>
</dbReference>
<dbReference type="EMBL" id="LNYZ01000042">
    <property type="protein sequence ID" value="KTD70291.1"/>
    <property type="molecule type" value="Genomic_DNA"/>
</dbReference>
<evidence type="ECO:0000313" key="2">
    <source>
        <dbReference type="EMBL" id="STY24025.1"/>
    </source>
</evidence>
<dbReference type="RefSeq" id="WP_058478727.1">
    <property type="nucleotide sequence ID" value="NZ_CAAAIO010000009.1"/>
</dbReference>
<evidence type="ECO:0000313" key="3">
    <source>
        <dbReference type="Proteomes" id="UP000054820"/>
    </source>
</evidence>
<keyword evidence="3" id="KW-1185">Reference proteome</keyword>
<sequence>MQEKSQPTKEEKGSSLSLDQKKKICVTNIQAVMTALLKEYPEQFKKNPKDYFKVAVSERPKKASSLVMGKDENAGVGFLSVMQPTGDACKVIQKLFEGFTNVRPALVTRDFREIAYFCKNTDAEVDLLLKKSEQLKNLYGPFDIKLLRSLASPVPASTGGLGFYDRKPKSSALEDENISSLVAKLFTGKSMHSVKIEADLISFRGKREDAEEVFMKAMESLKESGLSADGIMSNLKIKYEPTIEVTLDIEKVAAELNKPKEEAGLDSIGT</sequence>
<evidence type="ECO:0000313" key="1">
    <source>
        <dbReference type="EMBL" id="KTD70291.1"/>
    </source>
</evidence>
<proteinExistence type="predicted"/>
<reference evidence="2 4" key="2">
    <citation type="submission" date="2018-06" db="EMBL/GenBank/DDBJ databases">
        <authorList>
            <consortium name="Pathogen Informatics"/>
            <person name="Doyle S."/>
        </authorList>
    </citation>
    <scope>NUCLEOTIDE SEQUENCE [LARGE SCALE GENOMIC DNA]</scope>
    <source>
        <strain evidence="2 4">NCTC11991</strain>
    </source>
</reference>
<reference evidence="1 3" key="1">
    <citation type="submission" date="2015-11" db="EMBL/GenBank/DDBJ databases">
        <title>Genomic analysis of 38 Legionella species identifies large and diverse effector repertoires.</title>
        <authorList>
            <person name="Burstein D."/>
            <person name="Amaro F."/>
            <person name="Zusman T."/>
            <person name="Lifshitz Z."/>
            <person name="Cohen O."/>
            <person name="Gilbert J.A."/>
            <person name="Pupko T."/>
            <person name="Shuman H.A."/>
            <person name="Segal G."/>
        </authorList>
    </citation>
    <scope>NUCLEOTIDE SEQUENCE [LARGE SCALE GENOMIC DNA]</scope>
    <source>
        <strain evidence="1 3">SC-18-C9</strain>
    </source>
</reference>
<dbReference type="AlphaFoldDB" id="A0A378LAF2"/>
<evidence type="ECO:0000313" key="4">
    <source>
        <dbReference type="Proteomes" id="UP000255110"/>
    </source>
</evidence>